<dbReference type="EMBL" id="JAGDFL010000210">
    <property type="protein sequence ID" value="KAG7395371.1"/>
    <property type="molecule type" value="Genomic_DNA"/>
</dbReference>
<keyword evidence="4 5" id="KW-0732">Signal</keyword>
<organism evidence="6 7">
    <name type="scientific">Phytophthora boehmeriae</name>
    <dbReference type="NCBI Taxonomy" id="109152"/>
    <lineage>
        <taxon>Eukaryota</taxon>
        <taxon>Sar</taxon>
        <taxon>Stramenopiles</taxon>
        <taxon>Oomycota</taxon>
        <taxon>Peronosporomycetes</taxon>
        <taxon>Peronosporales</taxon>
        <taxon>Peronosporaceae</taxon>
        <taxon>Phytophthora</taxon>
    </lineage>
</organism>
<name>A0A8T1WQ89_9STRA</name>
<dbReference type="Proteomes" id="UP000693981">
    <property type="component" value="Unassembled WGS sequence"/>
</dbReference>
<dbReference type="InterPro" id="IPR031825">
    <property type="entry name" value="RXLR"/>
</dbReference>
<dbReference type="OrthoDB" id="129003at2759"/>
<keyword evidence="3 5" id="KW-0964">Secreted</keyword>
<evidence type="ECO:0000313" key="6">
    <source>
        <dbReference type="EMBL" id="KAG7395371.1"/>
    </source>
</evidence>
<proteinExistence type="inferred from homology"/>
<reference evidence="6" key="1">
    <citation type="submission" date="2021-02" db="EMBL/GenBank/DDBJ databases">
        <authorList>
            <person name="Palmer J.M."/>
        </authorList>
    </citation>
    <scope>NUCLEOTIDE SEQUENCE</scope>
    <source>
        <strain evidence="6">SCRP23</strain>
    </source>
</reference>
<comment type="domain">
    <text evidence="5">The RxLR-dEER motif acts to carry the protein into the host cell cytoplasm through binding to cell surface phosphatidylinositol-3-phosphate.</text>
</comment>
<keyword evidence="7" id="KW-1185">Reference proteome</keyword>
<dbReference type="AlphaFoldDB" id="A0A8T1WQ89"/>
<feature type="chain" id="PRO_5044998462" description="RxLR effector protein" evidence="5">
    <location>
        <begin position="22"/>
        <end position="159"/>
    </location>
</feature>
<evidence type="ECO:0000256" key="4">
    <source>
        <dbReference type="ARBA" id="ARBA00022729"/>
    </source>
</evidence>
<comment type="caution">
    <text evidence="6">The sequence shown here is derived from an EMBL/GenBank/DDBJ whole genome shotgun (WGS) entry which is preliminary data.</text>
</comment>
<evidence type="ECO:0000256" key="3">
    <source>
        <dbReference type="ARBA" id="ARBA00022525"/>
    </source>
</evidence>
<comment type="function">
    <text evidence="5">Effector that suppresses plant defense responses during pathogen infection.</text>
</comment>
<gene>
    <name evidence="6" type="ORF">PHYBOEH_003881</name>
</gene>
<evidence type="ECO:0000256" key="2">
    <source>
        <dbReference type="ARBA" id="ARBA00010400"/>
    </source>
</evidence>
<feature type="signal peptide" evidence="5">
    <location>
        <begin position="1"/>
        <end position="21"/>
    </location>
</feature>
<evidence type="ECO:0000313" key="7">
    <source>
        <dbReference type="Proteomes" id="UP000693981"/>
    </source>
</evidence>
<protein>
    <recommendedName>
        <fullName evidence="5">RxLR effector protein</fullName>
    </recommendedName>
</protein>
<accession>A0A8T1WQ89</accession>
<comment type="similarity">
    <text evidence="2 5">Belongs to the RxLR effector family.</text>
</comment>
<dbReference type="Pfam" id="PF16810">
    <property type="entry name" value="RXLR"/>
    <property type="match status" value="1"/>
</dbReference>
<sequence length="159" mass="17567">MRVFSFPLLAAIVFMAASVAASRPDQPVVSKMTSSNNAHSTPSLFVTESGVAEKRSLRVRGADDSDHTSTKLKGGEERTGLFDTVPSIKKIMRELDMSEENATIVRSIAKGHAPDKTLAKVGVYPSFVTYDGQKVYNKNGEGYKNYLAWAKWMRDNYNL</sequence>
<comment type="subcellular location">
    <subcellularLocation>
        <location evidence="1 5">Secreted</location>
    </subcellularLocation>
</comment>
<evidence type="ECO:0000256" key="1">
    <source>
        <dbReference type="ARBA" id="ARBA00004613"/>
    </source>
</evidence>
<evidence type="ECO:0000256" key="5">
    <source>
        <dbReference type="RuleBase" id="RU367124"/>
    </source>
</evidence>